<name>K1S785_9ZZZZ</name>
<accession>K1S785</accession>
<dbReference type="InterPro" id="IPR025970">
    <property type="entry name" value="SusE"/>
</dbReference>
<proteinExistence type="predicted"/>
<comment type="caution">
    <text evidence="2">The sequence shown here is derived from an EMBL/GenBank/DDBJ whole genome shotgun (WGS) entry which is preliminary data.</text>
</comment>
<keyword evidence="2" id="KW-0449">Lipoprotein</keyword>
<evidence type="ECO:0000313" key="2">
    <source>
        <dbReference type="EMBL" id="EKC43351.1"/>
    </source>
</evidence>
<evidence type="ECO:0000259" key="1">
    <source>
        <dbReference type="Pfam" id="PF14292"/>
    </source>
</evidence>
<dbReference type="PROSITE" id="PS51257">
    <property type="entry name" value="PROKAR_LIPOPROTEIN"/>
    <property type="match status" value="1"/>
</dbReference>
<organism evidence="2">
    <name type="scientific">human gut metagenome</name>
    <dbReference type="NCBI Taxonomy" id="408170"/>
    <lineage>
        <taxon>unclassified sequences</taxon>
        <taxon>metagenomes</taxon>
        <taxon>organismal metagenomes</taxon>
    </lineage>
</organism>
<dbReference type="EMBL" id="AJWZ01012042">
    <property type="protein sequence ID" value="EKC43351.1"/>
    <property type="molecule type" value="Genomic_DNA"/>
</dbReference>
<reference evidence="2" key="1">
    <citation type="journal article" date="2013" name="Environ. Microbiol.">
        <title>Microbiota from the distal guts of lean and obese adolescents exhibit partial functional redundancy besides clear differences in community structure.</title>
        <authorList>
            <person name="Ferrer M."/>
            <person name="Ruiz A."/>
            <person name="Lanza F."/>
            <person name="Haange S.B."/>
            <person name="Oberbach A."/>
            <person name="Till H."/>
            <person name="Bargiela R."/>
            <person name="Campoy C."/>
            <person name="Segura M.T."/>
            <person name="Richter M."/>
            <person name="von Bergen M."/>
            <person name="Seifert J."/>
            <person name="Suarez A."/>
        </authorList>
    </citation>
    <scope>NUCLEOTIDE SEQUENCE</scope>
</reference>
<dbReference type="Pfam" id="PF14292">
    <property type="entry name" value="SusE"/>
    <property type="match status" value="1"/>
</dbReference>
<feature type="non-terminal residue" evidence="2">
    <location>
        <position position="231"/>
    </location>
</feature>
<dbReference type="AlphaFoldDB" id="K1S785"/>
<gene>
    <name evidence="2" type="ORF">OBE_18043</name>
</gene>
<sequence length="231" mass="24726">MKKILNMLMAAGLAVWGASCSSDLDYEPGGVTPVKALLLPADNWYVELQSASSATETFSWEPALAADGQLPHYEVVFLAQPDGEIVYRYDAGSKTSVAVPHKELNLAAKAAGIDAGASGDFYWSVVSSRGVTTAPVEATPRCISVKRLFGFDVIPSTLYLTGEATEVGDDLSLAMQFQSTGEDVGEFTAIMRLEAGKTYSMYETTDASSRHFTIEKGELREFGADVKPATS</sequence>
<feature type="domain" description="SusE outer membrane protein" evidence="1">
    <location>
        <begin position="36"/>
        <end position="125"/>
    </location>
</feature>
<protein>
    <submittedName>
        <fullName evidence="2">Lipoprotein</fullName>
    </submittedName>
</protein>